<dbReference type="AlphaFoldDB" id="A0AAD8LKJ6"/>
<dbReference type="InterPro" id="IPR000915">
    <property type="entry name" value="60S_ribosomal_eL6"/>
</dbReference>
<dbReference type="InterPro" id="IPR008991">
    <property type="entry name" value="Translation_prot_SH3-like_sf"/>
</dbReference>
<evidence type="ECO:0000256" key="2">
    <source>
        <dbReference type="ARBA" id="ARBA00022980"/>
    </source>
</evidence>
<dbReference type="Gene3D" id="2.30.30.30">
    <property type="match status" value="1"/>
</dbReference>
<keyword evidence="5" id="KW-1185">Reference proteome</keyword>
<dbReference type="Proteomes" id="UP001230268">
    <property type="component" value="Unassembled WGS sequence"/>
</dbReference>
<dbReference type="GO" id="GO:0002181">
    <property type="term" value="P:cytoplasmic translation"/>
    <property type="evidence" value="ECO:0007669"/>
    <property type="project" value="TreeGrafter"/>
</dbReference>
<dbReference type="GO" id="GO:0022625">
    <property type="term" value="C:cytosolic large ribosomal subunit"/>
    <property type="evidence" value="ECO:0007669"/>
    <property type="project" value="TreeGrafter"/>
</dbReference>
<keyword evidence="3" id="KW-0687">Ribonucleoprotein</keyword>
<keyword evidence="2 4" id="KW-0689">Ribosomal protein</keyword>
<dbReference type="InterPro" id="IPR041997">
    <property type="entry name" value="Ribosomal_eL6_KOW"/>
</dbReference>
<dbReference type="SUPFAM" id="SSF50104">
    <property type="entry name" value="Translation proteins SH3-like domain"/>
    <property type="match status" value="1"/>
</dbReference>
<dbReference type="EMBL" id="JAVEPI010000003">
    <property type="protein sequence ID" value="KAK1442524.1"/>
    <property type="molecule type" value="Genomic_DNA"/>
</dbReference>
<comment type="caution">
    <text evidence="4">The sequence shown here is derived from an EMBL/GenBank/DDBJ whole genome shotgun (WGS) entry which is preliminary data.</text>
</comment>
<organism evidence="4 5">
    <name type="scientific">Babesia gibsoni</name>
    <dbReference type="NCBI Taxonomy" id="33632"/>
    <lineage>
        <taxon>Eukaryota</taxon>
        <taxon>Sar</taxon>
        <taxon>Alveolata</taxon>
        <taxon>Apicomplexa</taxon>
        <taxon>Aconoidasida</taxon>
        <taxon>Piroplasmida</taxon>
        <taxon>Babesiidae</taxon>
        <taxon>Babesia</taxon>
    </lineage>
</organism>
<dbReference type="GO" id="GO:0000027">
    <property type="term" value="P:ribosomal large subunit assembly"/>
    <property type="evidence" value="ECO:0007669"/>
    <property type="project" value="TreeGrafter"/>
</dbReference>
<protein>
    <submittedName>
        <fullName evidence="4">60S ribosomal protein L6 like protein</fullName>
    </submittedName>
</protein>
<dbReference type="PANTHER" id="PTHR10715">
    <property type="entry name" value="60S RIBOSOMAL PROTEIN L6"/>
    <property type="match status" value="1"/>
</dbReference>
<dbReference type="GO" id="GO:0003723">
    <property type="term" value="F:RNA binding"/>
    <property type="evidence" value="ECO:0007669"/>
    <property type="project" value="TreeGrafter"/>
</dbReference>
<dbReference type="Pfam" id="PF01159">
    <property type="entry name" value="Ribosomal_L6e"/>
    <property type="match status" value="1"/>
</dbReference>
<dbReference type="CDD" id="cd13156">
    <property type="entry name" value="KOW_RPL6"/>
    <property type="match status" value="1"/>
</dbReference>
<dbReference type="InterPro" id="IPR014722">
    <property type="entry name" value="Rib_uL2_dom2"/>
</dbReference>
<dbReference type="GO" id="GO:0003735">
    <property type="term" value="F:structural constituent of ribosome"/>
    <property type="evidence" value="ECO:0007669"/>
    <property type="project" value="InterPro"/>
</dbReference>
<name>A0AAD8LKJ6_BABGI</name>
<evidence type="ECO:0000313" key="5">
    <source>
        <dbReference type="Proteomes" id="UP001230268"/>
    </source>
</evidence>
<proteinExistence type="inferred from homology"/>
<comment type="similarity">
    <text evidence="1">Belongs to the eukaryotic ribosomal protein eL6 family.</text>
</comment>
<gene>
    <name evidence="4" type="ORF">BgAZ_300420</name>
</gene>
<accession>A0AAD8LKJ6</accession>
<sequence>MSHTAKTLKARVMLKGRRKARVHKAGLKPVNRKAAGTPKVRPSLRPGAVLILLSGSYKGKRVVLLKVLKESGLLVVTGPFLFNGVPLRRVNPRYVISTSTNVFEMPEVNGPECKAAVEEAVAGLTDESFGRTQKDRLADFKERKKRNKKDAMFVDNAEAEKISEETKQMLKEKQDKVDGVLTPFLKKYELLCQYLKTRFTLRSGMYPHKLKF</sequence>
<evidence type="ECO:0000313" key="4">
    <source>
        <dbReference type="EMBL" id="KAK1442524.1"/>
    </source>
</evidence>
<evidence type="ECO:0000256" key="3">
    <source>
        <dbReference type="ARBA" id="ARBA00023274"/>
    </source>
</evidence>
<reference evidence="4" key="1">
    <citation type="submission" date="2023-08" db="EMBL/GenBank/DDBJ databases">
        <title>Draft sequence of the Babesia gibsoni genome.</title>
        <authorList>
            <person name="Yamagishi J.Y."/>
            <person name="Xuan X.X."/>
        </authorList>
    </citation>
    <scope>NUCLEOTIDE SEQUENCE</scope>
    <source>
        <strain evidence="4">Azabu</strain>
    </source>
</reference>
<evidence type="ECO:0000256" key="1">
    <source>
        <dbReference type="ARBA" id="ARBA00010592"/>
    </source>
</evidence>
<dbReference type="PANTHER" id="PTHR10715:SF0">
    <property type="entry name" value="LARGE RIBOSOMAL SUBUNIT PROTEIN EL6"/>
    <property type="match status" value="1"/>
</dbReference>